<dbReference type="AlphaFoldDB" id="A0A4Z0PV90"/>
<dbReference type="EMBL" id="SRLC01000002">
    <property type="protein sequence ID" value="TGE21405.1"/>
    <property type="molecule type" value="Genomic_DNA"/>
</dbReference>
<dbReference type="OrthoDB" id="799390at2"/>
<name>A0A4Z0PV90_9BACT</name>
<reference evidence="1 2" key="1">
    <citation type="submission" date="2019-04" db="EMBL/GenBank/DDBJ databases">
        <authorList>
            <person name="Feng G."/>
            <person name="Zhang J."/>
            <person name="Zhu H."/>
        </authorList>
    </citation>
    <scope>NUCLEOTIDE SEQUENCE [LARGE SCALE GENOMIC DNA]</scope>
    <source>
        <strain evidence="1 2">JCM 31653</strain>
    </source>
</reference>
<evidence type="ECO:0000313" key="2">
    <source>
        <dbReference type="Proteomes" id="UP000297549"/>
    </source>
</evidence>
<dbReference type="RefSeq" id="WP_135463955.1">
    <property type="nucleotide sequence ID" value="NZ_SRLC01000002.1"/>
</dbReference>
<accession>A0A4Z0PV90</accession>
<evidence type="ECO:0000313" key="1">
    <source>
        <dbReference type="EMBL" id="TGE21405.1"/>
    </source>
</evidence>
<proteinExistence type="predicted"/>
<protein>
    <recommendedName>
        <fullName evidence="3">Lipocalin-like domain-containing protein</fullName>
    </recommendedName>
</protein>
<organism evidence="1 2">
    <name type="scientific">Hymenobacter aquaticus</name>
    <dbReference type="NCBI Taxonomy" id="1867101"/>
    <lineage>
        <taxon>Bacteria</taxon>
        <taxon>Pseudomonadati</taxon>
        <taxon>Bacteroidota</taxon>
        <taxon>Cytophagia</taxon>
        <taxon>Cytophagales</taxon>
        <taxon>Hymenobacteraceae</taxon>
        <taxon>Hymenobacter</taxon>
    </lineage>
</organism>
<keyword evidence="2" id="KW-1185">Reference proteome</keyword>
<gene>
    <name evidence="1" type="ORF">E5K00_14035</name>
</gene>
<comment type="caution">
    <text evidence="1">The sequence shown here is derived from an EMBL/GenBank/DDBJ whole genome shotgun (WGS) entry which is preliminary data.</text>
</comment>
<sequence length="153" mass="17543">MKRLCFLLLLGLGLLVAWTRNRPPSLAEQRIGLLVGPDWVWTSWTEQTGSQPVQERMVPCRQDDFIRFAQHEGQQLYSENAGPRRCETVTRPSAQGQWALSEDAQRLTITGGRGTFDDTWQIDELSATRLRLAYRTTTSRGPFSMVITFTRRQ</sequence>
<evidence type="ECO:0008006" key="3">
    <source>
        <dbReference type="Google" id="ProtNLM"/>
    </source>
</evidence>
<dbReference type="Proteomes" id="UP000297549">
    <property type="component" value="Unassembled WGS sequence"/>
</dbReference>